<dbReference type="SUPFAM" id="SSF53474">
    <property type="entry name" value="alpha/beta-Hydrolases"/>
    <property type="match status" value="1"/>
</dbReference>
<reference evidence="9" key="1">
    <citation type="journal article" date="2019" name="Int. J. Syst. Evol. Microbiol.">
        <title>The Global Catalogue of Microorganisms (GCM) 10K type strain sequencing project: providing services to taxonomists for standard genome sequencing and annotation.</title>
        <authorList>
            <consortium name="The Broad Institute Genomics Platform"/>
            <consortium name="The Broad Institute Genome Sequencing Center for Infectious Disease"/>
            <person name="Wu L."/>
            <person name="Ma J."/>
        </authorList>
    </citation>
    <scope>NUCLEOTIDE SEQUENCE [LARGE SCALE GENOMIC DNA]</scope>
    <source>
        <strain evidence="9">JCM 9373</strain>
    </source>
</reference>
<feature type="domain" description="Peptidase S33 tripeptidyl aminopeptidase-like C-terminal" evidence="7">
    <location>
        <begin position="391"/>
        <end position="486"/>
    </location>
</feature>
<evidence type="ECO:0000256" key="4">
    <source>
        <dbReference type="SAM" id="MobiDB-lite"/>
    </source>
</evidence>
<dbReference type="Pfam" id="PF08386">
    <property type="entry name" value="Abhydrolase_4"/>
    <property type="match status" value="1"/>
</dbReference>
<comment type="similarity">
    <text evidence="1">Belongs to the peptidase S33 family.</text>
</comment>
<evidence type="ECO:0000256" key="1">
    <source>
        <dbReference type="ARBA" id="ARBA00010088"/>
    </source>
</evidence>
<dbReference type="Pfam" id="PF00561">
    <property type="entry name" value="Abhydrolase_1"/>
    <property type="match status" value="1"/>
</dbReference>
<evidence type="ECO:0000259" key="6">
    <source>
        <dbReference type="Pfam" id="PF00561"/>
    </source>
</evidence>
<evidence type="ECO:0000313" key="9">
    <source>
        <dbReference type="Proteomes" id="UP001500320"/>
    </source>
</evidence>
<keyword evidence="9" id="KW-1185">Reference proteome</keyword>
<dbReference type="InterPro" id="IPR013595">
    <property type="entry name" value="Pept_S33_TAP-like_C"/>
</dbReference>
<organism evidence="8 9">
    <name type="scientific">Planomonospora alba</name>
    <dbReference type="NCBI Taxonomy" id="161354"/>
    <lineage>
        <taxon>Bacteria</taxon>
        <taxon>Bacillati</taxon>
        <taxon>Actinomycetota</taxon>
        <taxon>Actinomycetes</taxon>
        <taxon>Streptosporangiales</taxon>
        <taxon>Streptosporangiaceae</taxon>
        <taxon>Planomonospora</taxon>
    </lineage>
</organism>
<dbReference type="GO" id="GO:0016787">
    <property type="term" value="F:hydrolase activity"/>
    <property type="evidence" value="ECO:0007669"/>
    <property type="project" value="UniProtKB-KW"/>
</dbReference>
<feature type="region of interest" description="Disordered" evidence="4">
    <location>
        <begin position="488"/>
        <end position="521"/>
    </location>
</feature>
<keyword evidence="3 8" id="KW-0378">Hydrolase</keyword>
<proteinExistence type="inferred from homology"/>
<evidence type="ECO:0000259" key="7">
    <source>
        <dbReference type="Pfam" id="PF08386"/>
    </source>
</evidence>
<keyword evidence="2 5" id="KW-0732">Signal</keyword>
<protein>
    <submittedName>
        <fullName evidence="8">Alpha/beta hydrolase</fullName>
    </submittedName>
</protein>
<gene>
    <name evidence="8" type="ORF">GCM10010466_05970</name>
</gene>
<comment type="caution">
    <text evidence="8">The sequence shown here is derived from an EMBL/GenBank/DDBJ whole genome shotgun (WGS) entry which is preliminary data.</text>
</comment>
<dbReference type="RefSeq" id="WP_344855596.1">
    <property type="nucleotide sequence ID" value="NZ_BAAAUT010000003.1"/>
</dbReference>
<dbReference type="Proteomes" id="UP001500320">
    <property type="component" value="Unassembled WGS sequence"/>
</dbReference>
<sequence>MRRRIPLITLALTVIASLLTLTPAASAAPVPGTAPAASIAWTPCPEDPTAECGTLKVPVDWARPGGPTIDLALARRKAADPAARIGSLVINPGGPGGSGVDFAIGSAGYFSPEITRRFDIVGFDPRGVARSHPVVCSTELLSRMPYPVLKSQAEFDALLDYNRRLREDCRARTGPLYDHVDTLSVVRDLDALRAALGERKLTYYGISYGTLIGQLYAEKYPHRVRALTLDSTMDHSLGTRAFLDTETETAQDSFDEFAAWCERDAGCALHGKDVRAFWAGLHARAERGELHLPGEPEITLTPLDLTGLALGAFYGPSWAGLAELLVALDTGTAPPAGLVPRIERQNAEVTPFPERVFCLDYHLPIRDYREYAAHLRRSAKIAPDMRYSPLALSMTAICLGQPEPVPNPQHRLRVRGGTPLLVGNALHDPATGYAWALGTARQLGRQGVLLTYEGWGHGIYGRGECTTGAVDGYLVSLTLPGRGTRCPAVPPVQSRAKSGQQPLPLLPPGPRPTVPGWGLRL</sequence>
<evidence type="ECO:0000313" key="8">
    <source>
        <dbReference type="EMBL" id="GAA3117778.1"/>
    </source>
</evidence>
<dbReference type="PANTHER" id="PTHR43248">
    <property type="entry name" value="2-SUCCINYL-6-HYDROXY-2,4-CYCLOHEXADIENE-1-CARBOXYLATE SYNTHASE"/>
    <property type="match status" value="1"/>
</dbReference>
<feature type="signal peptide" evidence="5">
    <location>
        <begin position="1"/>
        <end position="27"/>
    </location>
</feature>
<name>A0ABP6MPC9_9ACTN</name>
<dbReference type="InterPro" id="IPR029058">
    <property type="entry name" value="AB_hydrolase_fold"/>
</dbReference>
<dbReference type="EMBL" id="BAAAUT010000003">
    <property type="protein sequence ID" value="GAA3117778.1"/>
    <property type="molecule type" value="Genomic_DNA"/>
</dbReference>
<feature type="chain" id="PRO_5047476312" evidence="5">
    <location>
        <begin position="28"/>
        <end position="521"/>
    </location>
</feature>
<dbReference type="InterPro" id="IPR000073">
    <property type="entry name" value="AB_hydrolase_1"/>
</dbReference>
<dbReference type="InterPro" id="IPR051601">
    <property type="entry name" value="Serine_prot/Carboxylest_S33"/>
</dbReference>
<evidence type="ECO:0000256" key="3">
    <source>
        <dbReference type="ARBA" id="ARBA00022801"/>
    </source>
</evidence>
<dbReference type="PANTHER" id="PTHR43248:SF29">
    <property type="entry name" value="TRIPEPTIDYL AMINOPEPTIDASE"/>
    <property type="match status" value="1"/>
</dbReference>
<feature type="compositionally biased region" description="Pro residues" evidence="4">
    <location>
        <begin position="504"/>
        <end position="513"/>
    </location>
</feature>
<dbReference type="Gene3D" id="3.40.50.1820">
    <property type="entry name" value="alpha/beta hydrolase"/>
    <property type="match status" value="1"/>
</dbReference>
<feature type="domain" description="AB hydrolase-1" evidence="6">
    <location>
        <begin position="88"/>
        <end position="283"/>
    </location>
</feature>
<evidence type="ECO:0000256" key="2">
    <source>
        <dbReference type="ARBA" id="ARBA00022729"/>
    </source>
</evidence>
<accession>A0ABP6MPC9</accession>
<evidence type="ECO:0000256" key="5">
    <source>
        <dbReference type="SAM" id="SignalP"/>
    </source>
</evidence>